<keyword evidence="4" id="KW-0010">Activator</keyword>
<dbReference type="PANTHER" id="PTHR46796:SF6">
    <property type="entry name" value="ARAC SUBFAMILY"/>
    <property type="match status" value="1"/>
</dbReference>
<dbReference type="Gene3D" id="1.10.10.60">
    <property type="entry name" value="Homeodomain-like"/>
    <property type="match status" value="2"/>
</dbReference>
<comment type="function">
    <text evidence="6">Regulatory protein of the TOL plasmid xyl operons. XylS activates the xylXYZLTEGFJQKIH operon required for the degradation of toluene, m-xylene and p-xylene.</text>
</comment>
<keyword evidence="5" id="KW-0804">Transcription</keyword>
<keyword evidence="3" id="KW-0238">DNA-binding</keyword>
<dbReference type="InterPro" id="IPR020449">
    <property type="entry name" value="Tscrpt_reg_AraC-type_HTH"/>
</dbReference>
<dbReference type="PROSITE" id="PS00041">
    <property type="entry name" value="HTH_ARAC_FAMILY_1"/>
    <property type="match status" value="1"/>
</dbReference>
<evidence type="ECO:0000313" key="9">
    <source>
        <dbReference type="Proteomes" id="UP000183983"/>
    </source>
</evidence>
<evidence type="ECO:0000256" key="2">
    <source>
        <dbReference type="ARBA" id="ARBA00023015"/>
    </source>
</evidence>
<proteinExistence type="predicted"/>
<dbReference type="SMART" id="SM00342">
    <property type="entry name" value="HTH_ARAC"/>
    <property type="match status" value="1"/>
</dbReference>
<dbReference type="RefSeq" id="WP_073163338.1">
    <property type="nucleotide sequence ID" value="NZ_FRDA01000003.1"/>
</dbReference>
<dbReference type="InterPro" id="IPR018062">
    <property type="entry name" value="HTH_AraC-typ_CS"/>
</dbReference>
<dbReference type="GO" id="GO:0005737">
    <property type="term" value="C:cytoplasm"/>
    <property type="evidence" value="ECO:0007669"/>
    <property type="project" value="UniProtKB-SubCell"/>
</dbReference>
<sequence>MPTIESIQVFQALNSSPHSCLEQSATLGDGLVAALWSNRHDSQEYHAPTHHTLSCYIEDGTGTFRRDRPDQKGSPGKLCVLPAGHESAWIVNGEIRLAHLYFSAEQFALSCVTLLDREPREMQLREDTFLDDPAQAQRFQQLIRLNWAEPGERLLTSSLAHDMIDHALLSQVGQREGLRLKGGLAPHLRRQLAEFIETHLADPLSLGQLAGLCALSEYHFARMFRESFGLPPHQYLLARRLERARQLLRTTHNPLGDIAQACGFASASHFSNRFRHAMGATPGEYRAALLAI</sequence>
<evidence type="ECO:0000256" key="5">
    <source>
        <dbReference type="ARBA" id="ARBA00023163"/>
    </source>
</evidence>
<comment type="subcellular location">
    <subcellularLocation>
        <location evidence="1">Cytoplasm</location>
    </subcellularLocation>
</comment>
<dbReference type="InterPro" id="IPR050204">
    <property type="entry name" value="AraC_XylS_family_regulators"/>
</dbReference>
<evidence type="ECO:0000256" key="6">
    <source>
        <dbReference type="ARBA" id="ARBA00037345"/>
    </source>
</evidence>
<dbReference type="GO" id="GO:0003700">
    <property type="term" value="F:DNA-binding transcription factor activity"/>
    <property type="evidence" value="ECO:0007669"/>
    <property type="project" value="InterPro"/>
</dbReference>
<reference evidence="8 9" key="1">
    <citation type="submission" date="2016-11" db="EMBL/GenBank/DDBJ databases">
        <authorList>
            <person name="Jaros S."/>
            <person name="Januszkiewicz K."/>
            <person name="Wedrychowicz H."/>
        </authorList>
    </citation>
    <scope>NUCLEOTIDE SEQUENCE [LARGE SCALE GENOMIC DNA]</scope>
    <source>
        <strain evidence="8 9">LMG 26898</strain>
    </source>
</reference>
<dbReference type="InterPro" id="IPR018060">
    <property type="entry name" value="HTH_AraC"/>
</dbReference>
<name>A0A1M7LE08_9PSED</name>
<evidence type="ECO:0000256" key="1">
    <source>
        <dbReference type="ARBA" id="ARBA00004496"/>
    </source>
</evidence>
<dbReference type="PANTHER" id="PTHR46796">
    <property type="entry name" value="HTH-TYPE TRANSCRIPTIONAL ACTIVATOR RHAS-RELATED"/>
    <property type="match status" value="1"/>
</dbReference>
<accession>A0A1M7LE08</accession>
<dbReference type="Proteomes" id="UP000183983">
    <property type="component" value="Unassembled WGS sequence"/>
</dbReference>
<evidence type="ECO:0000256" key="4">
    <source>
        <dbReference type="ARBA" id="ARBA00023159"/>
    </source>
</evidence>
<dbReference type="EMBL" id="FRDA01000003">
    <property type="protein sequence ID" value="SHM76352.1"/>
    <property type="molecule type" value="Genomic_DNA"/>
</dbReference>
<dbReference type="Pfam" id="PF02311">
    <property type="entry name" value="AraC_binding"/>
    <property type="match status" value="1"/>
</dbReference>
<dbReference type="STRING" id="1190415.SAMN05216593_10331"/>
<evidence type="ECO:0000256" key="3">
    <source>
        <dbReference type="ARBA" id="ARBA00023125"/>
    </source>
</evidence>
<dbReference type="GO" id="GO:0043565">
    <property type="term" value="F:sequence-specific DNA binding"/>
    <property type="evidence" value="ECO:0007669"/>
    <property type="project" value="InterPro"/>
</dbReference>
<organism evidence="8 9">
    <name type="scientific">Pseudomonas asturiensis</name>
    <dbReference type="NCBI Taxonomy" id="1190415"/>
    <lineage>
        <taxon>Bacteria</taxon>
        <taxon>Pseudomonadati</taxon>
        <taxon>Pseudomonadota</taxon>
        <taxon>Gammaproteobacteria</taxon>
        <taxon>Pseudomonadales</taxon>
        <taxon>Pseudomonadaceae</taxon>
        <taxon>Pseudomonas</taxon>
    </lineage>
</organism>
<dbReference type="OrthoDB" id="5622169at2"/>
<evidence type="ECO:0000313" key="8">
    <source>
        <dbReference type="EMBL" id="SHM76352.1"/>
    </source>
</evidence>
<evidence type="ECO:0000259" key="7">
    <source>
        <dbReference type="PROSITE" id="PS01124"/>
    </source>
</evidence>
<dbReference type="GO" id="GO:0009893">
    <property type="term" value="P:positive regulation of metabolic process"/>
    <property type="evidence" value="ECO:0007669"/>
    <property type="project" value="UniProtKB-ARBA"/>
</dbReference>
<dbReference type="AlphaFoldDB" id="A0A1M7LE08"/>
<dbReference type="InterPro" id="IPR009057">
    <property type="entry name" value="Homeodomain-like_sf"/>
</dbReference>
<keyword evidence="2" id="KW-0805">Transcription regulation</keyword>
<dbReference type="SUPFAM" id="SSF46689">
    <property type="entry name" value="Homeodomain-like"/>
    <property type="match status" value="2"/>
</dbReference>
<dbReference type="Pfam" id="PF12833">
    <property type="entry name" value="HTH_18"/>
    <property type="match status" value="1"/>
</dbReference>
<feature type="domain" description="HTH araC/xylS-type" evidence="7">
    <location>
        <begin position="190"/>
        <end position="288"/>
    </location>
</feature>
<dbReference type="InterPro" id="IPR003313">
    <property type="entry name" value="AraC-bd"/>
</dbReference>
<dbReference type="PRINTS" id="PR00032">
    <property type="entry name" value="HTHARAC"/>
</dbReference>
<dbReference type="PROSITE" id="PS01124">
    <property type="entry name" value="HTH_ARAC_FAMILY_2"/>
    <property type="match status" value="1"/>
</dbReference>
<protein>
    <submittedName>
        <fullName evidence="8">AraC family transcriptional regulator</fullName>
    </submittedName>
</protein>
<gene>
    <name evidence="8" type="ORF">SAMN05216593_10331</name>
</gene>